<dbReference type="STRING" id="3750.A0A498HDU0"/>
<organism evidence="7 8">
    <name type="scientific">Malus domestica</name>
    <name type="common">Apple</name>
    <name type="synonym">Pyrus malus</name>
    <dbReference type="NCBI Taxonomy" id="3750"/>
    <lineage>
        <taxon>Eukaryota</taxon>
        <taxon>Viridiplantae</taxon>
        <taxon>Streptophyta</taxon>
        <taxon>Embryophyta</taxon>
        <taxon>Tracheophyta</taxon>
        <taxon>Spermatophyta</taxon>
        <taxon>Magnoliopsida</taxon>
        <taxon>eudicotyledons</taxon>
        <taxon>Gunneridae</taxon>
        <taxon>Pentapetalae</taxon>
        <taxon>rosids</taxon>
        <taxon>fabids</taxon>
        <taxon>Rosales</taxon>
        <taxon>Rosaceae</taxon>
        <taxon>Amygdaloideae</taxon>
        <taxon>Maleae</taxon>
        <taxon>Malus</taxon>
    </lineage>
</organism>
<evidence type="ECO:0000256" key="3">
    <source>
        <dbReference type="ARBA" id="ARBA00022729"/>
    </source>
</evidence>
<dbReference type="EMBL" id="RDQH01000343">
    <property type="protein sequence ID" value="RXH67311.1"/>
    <property type="molecule type" value="Genomic_DNA"/>
</dbReference>
<comment type="subcellular location">
    <subcellularLocation>
        <location evidence="1">Membrane</location>
        <topology evidence="1">Single-pass membrane protein</topology>
    </subcellularLocation>
</comment>
<name>A0A498HDU0_MALDO</name>
<evidence type="ECO:0000256" key="2">
    <source>
        <dbReference type="ARBA" id="ARBA00022692"/>
    </source>
</evidence>
<reference evidence="7 8" key="1">
    <citation type="submission" date="2018-10" db="EMBL/GenBank/DDBJ databases">
        <title>A high-quality apple genome assembly.</title>
        <authorList>
            <person name="Hu J."/>
        </authorList>
    </citation>
    <scope>NUCLEOTIDE SEQUENCE [LARGE SCALE GENOMIC DNA]</scope>
    <source>
        <strain evidence="8">cv. HFTH1</strain>
        <tissue evidence="7">Young leaf</tissue>
    </source>
</reference>
<proteinExistence type="predicted"/>
<keyword evidence="8" id="KW-1185">Reference proteome</keyword>
<dbReference type="GO" id="GO:0016020">
    <property type="term" value="C:membrane"/>
    <property type="evidence" value="ECO:0007669"/>
    <property type="project" value="UniProtKB-SubCell"/>
</dbReference>
<keyword evidence="4" id="KW-1133">Transmembrane helix</keyword>
<feature type="domain" description="Malectin-like" evidence="6">
    <location>
        <begin position="46"/>
        <end position="110"/>
    </location>
</feature>
<dbReference type="PANTHER" id="PTHR45631:SF190">
    <property type="entry name" value="PROTEIN KINASE DOMAIN-CONTAINING PROTEIN"/>
    <property type="match status" value="1"/>
</dbReference>
<keyword evidence="3" id="KW-0732">Signal</keyword>
<keyword evidence="2" id="KW-0812">Transmembrane</keyword>
<accession>A0A498HDU0</accession>
<keyword evidence="5" id="KW-0472">Membrane</keyword>
<evidence type="ECO:0000259" key="6">
    <source>
        <dbReference type="Pfam" id="PF12819"/>
    </source>
</evidence>
<protein>
    <recommendedName>
        <fullName evidence="6">Malectin-like domain-containing protein</fullName>
    </recommendedName>
</protein>
<evidence type="ECO:0000256" key="1">
    <source>
        <dbReference type="ARBA" id="ARBA00004167"/>
    </source>
</evidence>
<evidence type="ECO:0000256" key="4">
    <source>
        <dbReference type="ARBA" id="ARBA00022989"/>
    </source>
</evidence>
<evidence type="ECO:0000256" key="5">
    <source>
        <dbReference type="ARBA" id="ARBA00023136"/>
    </source>
</evidence>
<evidence type="ECO:0000313" key="8">
    <source>
        <dbReference type="Proteomes" id="UP000290289"/>
    </source>
</evidence>
<evidence type="ECO:0000313" key="7">
    <source>
        <dbReference type="EMBL" id="RXH67311.1"/>
    </source>
</evidence>
<dbReference type="Proteomes" id="UP000290289">
    <property type="component" value="Chromosome 17"/>
</dbReference>
<sequence>MLLVHAQDDQSGFVSIDYGLPEGSSYIEKTTFVKYISDANYIDSGENKNPEFERHLGANFWELVKLENATTANRHKELIHVPRWNYIHICLVNTGFGVPFISSIELRVLQCIL</sequence>
<dbReference type="PANTHER" id="PTHR45631">
    <property type="entry name" value="OS07G0107800 PROTEIN-RELATED"/>
    <property type="match status" value="1"/>
</dbReference>
<comment type="caution">
    <text evidence="7">The sequence shown here is derived from an EMBL/GenBank/DDBJ whole genome shotgun (WGS) entry which is preliminary data.</text>
</comment>
<dbReference type="AlphaFoldDB" id="A0A498HDU0"/>
<dbReference type="InterPro" id="IPR024788">
    <property type="entry name" value="Malectin-like_Carb-bd_dom"/>
</dbReference>
<dbReference type="Pfam" id="PF12819">
    <property type="entry name" value="Malectin_like"/>
    <property type="match status" value="1"/>
</dbReference>
<gene>
    <name evidence="7" type="ORF">DVH24_027431</name>
</gene>